<feature type="domain" description="LysM" evidence="3">
    <location>
        <begin position="2"/>
        <end position="46"/>
    </location>
</feature>
<keyword evidence="1 5" id="KW-0378">Hydrolase</keyword>
<evidence type="ECO:0000259" key="3">
    <source>
        <dbReference type="PROSITE" id="PS51782"/>
    </source>
</evidence>
<dbReference type="CDD" id="cd02874">
    <property type="entry name" value="GH18_CFLE_spore_hydrolase"/>
    <property type="match status" value="1"/>
</dbReference>
<keyword evidence="2" id="KW-0326">Glycosidase</keyword>
<dbReference type="CDD" id="cd00118">
    <property type="entry name" value="LysM"/>
    <property type="match status" value="2"/>
</dbReference>
<dbReference type="SMART" id="SM00636">
    <property type="entry name" value="Glyco_18"/>
    <property type="match status" value="1"/>
</dbReference>
<dbReference type="Gene3D" id="3.10.50.10">
    <property type="match status" value="1"/>
</dbReference>
<dbReference type="InterPro" id="IPR011583">
    <property type="entry name" value="Chitinase_II/V-like_cat"/>
</dbReference>
<evidence type="ECO:0000259" key="4">
    <source>
        <dbReference type="PROSITE" id="PS51910"/>
    </source>
</evidence>
<dbReference type="Pfam" id="PF00704">
    <property type="entry name" value="Glyco_hydro_18"/>
    <property type="match status" value="1"/>
</dbReference>
<dbReference type="InterPro" id="IPR029070">
    <property type="entry name" value="Chitinase_insertion_sf"/>
</dbReference>
<dbReference type="PROSITE" id="PS51782">
    <property type="entry name" value="LYSM"/>
    <property type="match status" value="2"/>
</dbReference>
<dbReference type="SUPFAM" id="SSF51445">
    <property type="entry name" value="(Trans)glycosidases"/>
    <property type="match status" value="1"/>
</dbReference>
<dbReference type="InterPro" id="IPR036779">
    <property type="entry name" value="LysM_dom_sf"/>
</dbReference>
<dbReference type="GO" id="GO:0016787">
    <property type="term" value="F:hydrolase activity"/>
    <property type="evidence" value="ECO:0007669"/>
    <property type="project" value="UniProtKB-KW"/>
</dbReference>
<dbReference type="PROSITE" id="PS51910">
    <property type="entry name" value="GH18_2"/>
    <property type="match status" value="1"/>
</dbReference>
<feature type="domain" description="GH18" evidence="4">
    <location>
        <begin position="105"/>
        <end position="427"/>
    </location>
</feature>
<dbReference type="InterPro" id="IPR041704">
    <property type="entry name" value="CFLE_GH18"/>
</dbReference>
<evidence type="ECO:0000313" key="5">
    <source>
        <dbReference type="EMBL" id="MFD0960200.1"/>
    </source>
</evidence>
<dbReference type="Pfam" id="PF01476">
    <property type="entry name" value="LysM"/>
    <property type="match status" value="2"/>
</dbReference>
<protein>
    <submittedName>
        <fullName evidence="5">Glycosyl hydrolase family 18 protein</fullName>
    </submittedName>
</protein>
<keyword evidence="6" id="KW-1185">Reference proteome</keyword>
<sequence>MQIHTVKKGDSLWALSQRYGVPLEHIFDANGLTDQSPIVIGQAIIIPTDSDTVTHKVLAGESLWIISQRYGVSMQELAKVNGIRNPAQISTGQVLTIPRAAKPIIEVNAYSEKMDEAGVKLVDEVGDYLTYISLFSYRVRIDGSMTPLNDAAVIAEAYDERVAPMMVITNFEGGTFSSDIAHAVLSNPAVQTNLIGNILQVMNTKGYKALNVDFEYVLPGDKQNYNDFLQRLVDALHPSGYLVSTALAPKVSADQPGTLYQGKDYEAHGRIADFVVIMTYEWGWSGGPPRAVAPLNEVVKVLNYAVTVIPPEKIMMGMPLYGYDWTLPYVQGGRWAPTVSPHEAVVRAAKYGADIRYDEEAQSPYYNYYDEEGKEHVVWFEDARSVQAKFDIVKSYKLRGVSYWVLGVSFPQNWFVLGENFTIKKLV</sequence>
<reference evidence="6" key="1">
    <citation type="journal article" date="2019" name="Int. J. Syst. Evol. Microbiol.">
        <title>The Global Catalogue of Microorganisms (GCM) 10K type strain sequencing project: providing services to taxonomists for standard genome sequencing and annotation.</title>
        <authorList>
            <consortium name="The Broad Institute Genomics Platform"/>
            <consortium name="The Broad Institute Genome Sequencing Center for Infectious Disease"/>
            <person name="Wu L."/>
            <person name="Ma J."/>
        </authorList>
    </citation>
    <scope>NUCLEOTIDE SEQUENCE [LARGE SCALE GENOMIC DNA]</scope>
    <source>
        <strain evidence="6">CCUG 59129</strain>
    </source>
</reference>
<dbReference type="SMART" id="SM00257">
    <property type="entry name" value="LysM"/>
    <property type="match status" value="2"/>
</dbReference>
<dbReference type="Gene3D" id="3.10.350.10">
    <property type="entry name" value="LysM domain"/>
    <property type="match status" value="2"/>
</dbReference>
<gene>
    <name evidence="5" type="ORF">ACFQ2I_12440</name>
</gene>
<dbReference type="InterPro" id="IPR001223">
    <property type="entry name" value="Glyco_hydro18_cat"/>
</dbReference>
<comment type="caution">
    <text evidence="5">The sequence shown here is derived from an EMBL/GenBank/DDBJ whole genome shotgun (WGS) entry which is preliminary data.</text>
</comment>
<proteinExistence type="predicted"/>
<dbReference type="Proteomes" id="UP001596989">
    <property type="component" value="Unassembled WGS sequence"/>
</dbReference>
<dbReference type="InterPro" id="IPR017853">
    <property type="entry name" value="GH"/>
</dbReference>
<evidence type="ECO:0000313" key="6">
    <source>
        <dbReference type="Proteomes" id="UP001596989"/>
    </source>
</evidence>
<accession>A0ABW3HSE2</accession>
<evidence type="ECO:0000256" key="2">
    <source>
        <dbReference type="ARBA" id="ARBA00023295"/>
    </source>
</evidence>
<dbReference type="EMBL" id="JBHTJZ010000014">
    <property type="protein sequence ID" value="MFD0960200.1"/>
    <property type="molecule type" value="Genomic_DNA"/>
</dbReference>
<dbReference type="RefSeq" id="WP_377564575.1">
    <property type="nucleotide sequence ID" value="NZ_JBHTJZ010000014.1"/>
</dbReference>
<dbReference type="InterPro" id="IPR018392">
    <property type="entry name" value="LysM"/>
</dbReference>
<dbReference type="PANTHER" id="PTHR46066">
    <property type="entry name" value="CHITINASE DOMAIN-CONTAINING PROTEIN 1 FAMILY MEMBER"/>
    <property type="match status" value="1"/>
</dbReference>
<dbReference type="Gene3D" id="3.20.20.80">
    <property type="entry name" value="Glycosidases"/>
    <property type="match status" value="1"/>
</dbReference>
<name>A0ABW3HSE2_9BACL</name>
<dbReference type="PANTHER" id="PTHR46066:SF2">
    <property type="entry name" value="CHITINASE DOMAIN-CONTAINING PROTEIN 1"/>
    <property type="match status" value="1"/>
</dbReference>
<dbReference type="SUPFAM" id="SSF54106">
    <property type="entry name" value="LysM domain"/>
    <property type="match status" value="2"/>
</dbReference>
<organism evidence="5 6">
    <name type="scientific">Paenibacillus chungangensis</name>
    <dbReference type="NCBI Taxonomy" id="696535"/>
    <lineage>
        <taxon>Bacteria</taxon>
        <taxon>Bacillati</taxon>
        <taxon>Bacillota</taxon>
        <taxon>Bacilli</taxon>
        <taxon>Bacillales</taxon>
        <taxon>Paenibacillaceae</taxon>
        <taxon>Paenibacillus</taxon>
    </lineage>
</organism>
<evidence type="ECO:0000256" key="1">
    <source>
        <dbReference type="ARBA" id="ARBA00022801"/>
    </source>
</evidence>
<feature type="domain" description="LysM" evidence="3">
    <location>
        <begin position="53"/>
        <end position="97"/>
    </location>
</feature>